<dbReference type="Proteomes" id="UP000242877">
    <property type="component" value="Unassembled WGS sequence"/>
</dbReference>
<feature type="domain" description="Domain of unknown function at the cortex 1" evidence="2">
    <location>
        <begin position="10"/>
        <end position="321"/>
    </location>
</feature>
<dbReference type="PANTHER" id="PTHR34826">
    <property type="entry name" value="UPF0590 PROTEIN C409.17C"/>
    <property type="match status" value="1"/>
</dbReference>
<comment type="caution">
    <text evidence="3">The sequence shown here is derived from an EMBL/GenBank/DDBJ whole genome shotgun (WGS) entry which is preliminary data.</text>
</comment>
<dbReference type="OrthoDB" id="2119945at2759"/>
<organism evidence="3 4">
    <name type="scientific">Ascosphaera apis ARSEF 7405</name>
    <dbReference type="NCBI Taxonomy" id="392613"/>
    <lineage>
        <taxon>Eukaryota</taxon>
        <taxon>Fungi</taxon>
        <taxon>Dikarya</taxon>
        <taxon>Ascomycota</taxon>
        <taxon>Pezizomycotina</taxon>
        <taxon>Eurotiomycetes</taxon>
        <taxon>Eurotiomycetidae</taxon>
        <taxon>Onygenales</taxon>
        <taxon>Ascosphaeraceae</taxon>
        <taxon>Ascosphaera</taxon>
    </lineage>
</organism>
<feature type="region of interest" description="Disordered" evidence="1">
    <location>
        <begin position="158"/>
        <end position="214"/>
    </location>
</feature>
<feature type="compositionally biased region" description="Basic and acidic residues" evidence="1">
    <location>
        <begin position="330"/>
        <end position="353"/>
    </location>
</feature>
<reference evidence="3 4" key="1">
    <citation type="journal article" date="2016" name="Genome Biol. Evol.">
        <title>Divergent and convergent evolution of fungal pathogenicity.</title>
        <authorList>
            <person name="Shang Y."/>
            <person name="Xiao G."/>
            <person name="Zheng P."/>
            <person name="Cen K."/>
            <person name="Zhan S."/>
            <person name="Wang C."/>
        </authorList>
    </citation>
    <scope>NUCLEOTIDE SEQUENCE [LARGE SCALE GENOMIC DNA]</scope>
    <source>
        <strain evidence="3 4">ARSEF 7405</strain>
    </source>
</reference>
<proteinExistence type="predicted"/>
<dbReference type="VEuPathDB" id="FungiDB:AAP_03427"/>
<sequence>MAPGKPLYDLQCTAGPAYDLATHGIVPVNAQEPYRIESDLATIDLYVRIQDYTGIPKGSPSTHPYFSHPDHINDRYSIAIDFTPKKPISGNELVFGNDFDRPIRDRMPPGSNYALKIVKWWIDPGLEGDAYADQPYLYGPALSSWNHVRICGLRGEKVETEKQDADEKAEVPSASETETSTQEQGSESRDGGNAAESTENDGAASETATESTQSLNCEVIEEGAEGSGVEQRDCLGIPATPDQRRKFYLNEANREAFTFEAGRLYKADFGNSYISFSDFSLRLPGFKVVVTDYIDEKHHELRYVLKNKKTGELYFSLRFNLLYLGKEGEVTEEKEESTYPHDESSSTIKEKGNEPGSEEAEDEVD</sequence>
<evidence type="ECO:0000256" key="1">
    <source>
        <dbReference type="SAM" id="MobiDB-lite"/>
    </source>
</evidence>
<dbReference type="PANTHER" id="PTHR34826:SF2">
    <property type="entry name" value="UPF0590 PROTEIN C409.17C"/>
    <property type="match status" value="1"/>
</dbReference>
<feature type="compositionally biased region" description="Basic and acidic residues" evidence="1">
    <location>
        <begin position="158"/>
        <end position="170"/>
    </location>
</feature>
<evidence type="ECO:0000259" key="2">
    <source>
        <dbReference type="Pfam" id="PF08588"/>
    </source>
</evidence>
<feature type="compositionally biased region" description="Low complexity" evidence="1">
    <location>
        <begin position="175"/>
        <end position="185"/>
    </location>
</feature>
<name>A0A167YF12_9EURO</name>
<feature type="compositionally biased region" description="Acidic residues" evidence="1">
    <location>
        <begin position="356"/>
        <end position="365"/>
    </location>
</feature>
<dbReference type="EMBL" id="AZGZ01000014">
    <property type="protein sequence ID" value="KZZ91257.1"/>
    <property type="molecule type" value="Genomic_DNA"/>
</dbReference>
<gene>
    <name evidence="3" type="ORF">AAP_03427</name>
</gene>
<keyword evidence="4" id="KW-1185">Reference proteome</keyword>
<evidence type="ECO:0000313" key="4">
    <source>
        <dbReference type="Proteomes" id="UP000242877"/>
    </source>
</evidence>
<protein>
    <recommendedName>
        <fullName evidence="2">Domain of unknown function at the cortex 1 domain-containing protein</fullName>
    </recommendedName>
</protein>
<evidence type="ECO:0000313" key="3">
    <source>
        <dbReference type="EMBL" id="KZZ91257.1"/>
    </source>
</evidence>
<feature type="region of interest" description="Disordered" evidence="1">
    <location>
        <begin position="330"/>
        <end position="365"/>
    </location>
</feature>
<accession>A0A167YF12</accession>
<dbReference type="Pfam" id="PF08588">
    <property type="entry name" value="Duc1"/>
    <property type="match status" value="1"/>
</dbReference>
<dbReference type="InterPro" id="IPR013897">
    <property type="entry name" value="Duc1"/>
</dbReference>
<dbReference type="AlphaFoldDB" id="A0A167YF12"/>